<feature type="chain" id="PRO_5045781817" evidence="2">
    <location>
        <begin position="20"/>
        <end position="284"/>
    </location>
</feature>
<dbReference type="Pfam" id="PF08238">
    <property type="entry name" value="Sel1"/>
    <property type="match status" value="4"/>
</dbReference>
<dbReference type="PANTHER" id="PTHR11102">
    <property type="entry name" value="SEL-1-LIKE PROTEIN"/>
    <property type="match status" value="1"/>
</dbReference>
<gene>
    <name evidence="3" type="ORF">AAGT95_18990</name>
</gene>
<dbReference type="SUPFAM" id="SSF81901">
    <property type="entry name" value="HCP-like"/>
    <property type="match status" value="2"/>
</dbReference>
<proteinExistence type="predicted"/>
<name>A0ABZ3CRT8_9GAMM</name>
<dbReference type="Gene3D" id="1.25.40.10">
    <property type="entry name" value="Tetratricopeptide repeat domain"/>
    <property type="match status" value="1"/>
</dbReference>
<dbReference type="Proteomes" id="UP001453229">
    <property type="component" value="Chromosome"/>
</dbReference>
<dbReference type="InterPro" id="IPR006597">
    <property type="entry name" value="Sel1-like"/>
</dbReference>
<dbReference type="InterPro" id="IPR050767">
    <property type="entry name" value="Sel1_AlgK"/>
</dbReference>
<accession>A0ABZ3CRT8</accession>
<evidence type="ECO:0000313" key="4">
    <source>
        <dbReference type="Proteomes" id="UP001453229"/>
    </source>
</evidence>
<keyword evidence="2" id="KW-0732">Signal</keyword>
<keyword evidence="1" id="KW-0175">Coiled coil</keyword>
<organism evidence="3 4">
    <name type="scientific">Salinicola lusitanus</name>
    <dbReference type="NCBI Taxonomy" id="1949085"/>
    <lineage>
        <taxon>Bacteria</taxon>
        <taxon>Pseudomonadati</taxon>
        <taxon>Pseudomonadota</taxon>
        <taxon>Gammaproteobacteria</taxon>
        <taxon>Oceanospirillales</taxon>
        <taxon>Halomonadaceae</taxon>
        <taxon>Salinicola</taxon>
    </lineage>
</organism>
<dbReference type="InterPro" id="IPR011990">
    <property type="entry name" value="TPR-like_helical_dom_sf"/>
</dbReference>
<feature type="coiled-coil region" evidence="1">
    <location>
        <begin position="243"/>
        <end position="270"/>
    </location>
</feature>
<keyword evidence="4" id="KW-1185">Reference proteome</keyword>
<dbReference type="RefSeq" id="WP_342594782.1">
    <property type="nucleotide sequence ID" value="NZ_CP151919.1"/>
</dbReference>
<evidence type="ECO:0000256" key="1">
    <source>
        <dbReference type="SAM" id="Coils"/>
    </source>
</evidence>
<dbReference type="EMBL" id="CP151919">
    <property type="protein sequence ID" value="XAD53887.1"/>
    <property type="molecule type" value="Genomic_DNA"/>
</dbReference>
<reference evidence="3 4" key="1">
    <citation type="submission" date="2024-04" db="EMBL/GenBank/DDBJ databases">
        <title>Salinicola lusitanus LLJ914,a marine bacterium isolated from the Okinawa Trough.</title>
        <authorList>
            <person name="Li J."/>
        </authorList>
    </citation>
    <scope>NUCLEOTIDE SEQUENCE [LARGE SCALE GENOMIC DNA]</scope>
    <source>
        <strain evidence="3 4">LLJ914</strain>
    </source>
</reference>
<dbReference type="SMART" id="SM00671">
    <property type="entry name" value="SEL1"/>
    <property type="match status" value="4"/>
</dbReference>
<feature type="signal peptide" evidence="2">
    <location>
        <begin position="1"/>
        <end position="19"/>
    </location>
</feature>
<evidence type="ECO:0000313" key="3">
    <source>
        <dbReference type="EMBL" id="XAD53887.1"/>
    </source>
</evidence>
<dbReference type="PANTHER" id="PTHR11102:SF160">
    <property type="entry name" value="ERAD-ASSOCIATED E3 UBIQUITIN-PROTEIN LIGASE COMPONENT HRD3"/>
    <property type="match status" value="1"/>
</dbReference>
<protein>
    <submittedName>
        <fullName evidence="3">Tetratricopeptide repeat protein</fullName>
    </submittedName>
</protein>
<evidence type="ECO:0000256" key="2">
    <source>
        <dbReference type="SAM" id="SignalP"/>
    </source>
</evidence>
<sequence>MKKIAFIFALFVFSSIASADVLFQDPEGFELDKKYRSMESSDIIRDEGAEDKELEYISALLYLKGDERLRVEKDCKAAVSLLNDVWNNGGADAGYTLSTMYYKGECVDKDSGEAKRLLVESAKKGYLLAQRELGRSYWGRGQLNAFPKNMEKAIFWLKRAGESGDGVSSANLSYIYLKGLGVKKDAEKSFAWRKRAAFSSDSYGGGIGGFLPLAEYYEKGIGTNLDLVQAYKYYDLSGSAGVKDKQRIAKEMTQEQIDEALRQSKEWQKEHNVKIGGGSIRQAN</sequence>